<dbReference type="PRINTS" id="PR02055">
    <property type="entry name" value="PROTEINF105"/>
</dbReference>
<feature type="region of interest" description="Disordered" evidence="4">
    <location>
        <begin position="1"/>
        <end position="125"/>
    </location>
</feature>
<dbReference type="InterPro" id="IPR023236">
    <property type="entry name" value="OTULINL"/>
</dbReference>
<dbReference type="STRING" id="8081.ENSPREP00000009499"/>
<name>A0A3P9NIY0_POERE</name>
<reference evidence="5" key="3">
    <citation type="submission" date="2025-09" db="UniProtKB">
        <authorList>
            <consortium name="Ensembl"/>
        </authorList>
    </citation>
    <scope>IDENTIFICATION</scope>
    <source>
        <strain evidence="5">Guanapo</strain>
    </source>
</reference>
<organism evidence="5 6">
    <name type="scientific">Poecilia reticulata</name>
    <name type="common">Guppy</name>
    <name type="synonym">Acanthophacelus reticulatus</name>
    <dbReference type="NCBI Taxonomy" id="8081"/>
    <lineage>
        <taxon>Eukaryota</taxon>
        <taxon>Metazoa</taxon>
        <taxon>Chordata</taxon>
        <taxon>Craniata</taxon>
        <taxon>Vertebrata</taxon>
        <taxon>Euteleostomi</taxon>
        <taxon>Actinopterygii</taxon>
        <taxon>Neopterygii</taxon>
        <taxon>Teleostei</taxon>
        <taxon>Neoteleostei</taxon>
        <taxon>Acanthomorphata</taxon>
        <taxon>Ovalentaria</taxon>
        <taxon>Atherinomorphae</taxon>
        <taxon>Cyprinodontiformes</taxon>
        <taxon>Poeciliidae</taxon>
        <taxon>Poeciliinae</taxon>
        <taxon>Poecilia</taxon>
    </lineage>
</organism>
<dbReference type="GO" id="GO:1990108">
    <property type="term" value="P:protein linear deubiquitination"/>
    <property type="evidence" value="ECO:0007669"/>
    <property type="project" value="TreeGrafter"/>
</dbReference>
<proteinExistence type="inferred from homology"/>
<evidence type="ECO:0000313" key="5">
    <source>
        <dbReference type="Ensembl" id="ENSPREP00000009499.1"/>
    </source>
</evidence>
<keyword evidence="3" id="KW-0963">Cytoplasm</keyword>
<dbReference type="GeneTree" id="ENSGT00390000009802"/>
<dbReference type="PANTHER" id="PTHR33662">
    <property type="entry name" value="OTU DEUBIQUITINASE WITH LINEAR LINKAGE-SPECIFICITY A-RELATED"/>
    <property type="match status" value="1"/>
</dbReference>
<evidence type="ECO:0000313" key="6">
    <source>
        <dbReference type="Proteomes" id="UP000242638"/>
    </source>
</evidence>
<comment type="subcellular location">
    <subcellularLocation>
        <location evidence="1">Cytoplasm</location>
    </subcellularLocation>
</comment>
<evidence type="ECO:0000256" key="4">
    <source>
        <dbReference type="SAM" id="MobiDB-lite"/>
    </source>
</evidence>
<dbReference type="Bgee" id="ENSPREG00000006444">
    <property type="expression patterns" value="Expressed in caudal fin and 1 other cell type or tissue"/>
</dbReference>
<protein>
    <submittedName>
        <fullName evidence="5">OTU deubiquitinase with linear linkage specificity</fullName>
    </submittedName>
</protein>
<dbReference type="Pfam" id="PF16218">
    <property type="entry name" value="Peptidase_C101"/>
    <property type="match status" value="1"/>
</dbReference>
<feature type="compositionally biased region" description="Low complexity" evidence="4">
    <location>
        <begin position="72"/>
        <end position="84"/>
    </location>
</feature>
<evidence type="ECO:0000256" key="2">
    <source>
        <dbReference type="ARBA" id="ARBA00010267"/>
    </source>
</evidence>
<evidence type="ECO:0000256" key="3">
    <source>
        <dbReference type="ARBA" id="ARBA00022490"/>
    </source>
</evidence>
<dbReference type="OMA" id="GRPKWNP"/>
<feature type="compositionally biased region" description="Polar residues" evidence="4">
    <location>
        <begin position="22"/>
        <end position="50"/>
    </location>
</feature>
<keyword evidence="6" id="KW-1185">Reference proteome</keyword>
<dbReference type="Proteomes" id="UP000242638">
    <property type="component" value="Unassembled WGS sequence"/>
</dbReference>
<dbReference type="GO" id="GO:0005737">
    <property type="term" value="C:cytoplasm"/>
    <property type="evidence" value="ECO:0007669"/>
    <property type="project" value="UniProtKB-SubCell"/>
</dbReference>
<dbReference type="InterPro" id="IPR023235">
    <property type="entry name" value="FAM105"/>
</dbReference>
<sequence>MSCSVEETKEEPPNTLREPDATQGNGHLQTEGLQEANTSPSNDGTAGTQLEEQKDAAADQRTLNPTPQNISAPDAQEALAAAAAEEPKTEKQSLTAGQENVSDPVSPEPESALPENLPPPDLSPAVDILSYSEREWKGNTAKSALIRKGYKEMSAKFSRLRRVRGDNYCALRATLFQVLSQSDLVPQWLQDDTVLTLPKQLEAQEGLISQWRFPGQHAPGDGSGDPTERLKGYMELLRKTWQAAAERPGSAERQRLCERLFQGEEEELGMLEALKLLMLGRAAELHGRMQAGQDVPLFCWLLFARDSSGCPRSFLSNHLRHVGLSAGLEQVEMFLLGYALQHTIQVYRLYKANTEEFVTFYPDDHRDDWPSVCLVTEDDRHYNVPVAEAAEPGEELTAS</sequence>
<dbReference type="PRINTS" id="PR02056">
    <property type="entry name" value="PROTEINF105A"/>
</dbReference>
<comment type="similarity">
    <text evidence="2">Belongs to the peptidase C65 family. Otulin subfamily.</text>
</comment>
<dbReference type="AlphaFoldDB" id="A0A3P9NIY0"/>
<dbReference type="Ensembl" id="ENSPRET00000009611.1">
    <property type="protein sequence ID" value="ENSPREP00000009499.1"/>
    <property type="gene ID" value="ENSPREG00000006444.1"/>
</dbReference>
<reference evidence="5" key="2">
    <citation type="submission" date="2025-08" db="UniProtKB">
        <authorList>
            <consortium name="Ensembl"/>
        </authorList>
    </citation>
    <scope>IDENTIFICATION</scope>
    <source>
        <strain evidence="5">Guanapo</strain>
    </source>
</reference>
<evidence type="ECO:0000256" key="1">
    <source>
        <dbReference type="ARBA" id="ARBA00004496"/>
    </source>
</evidence>
<reference evidence="6" key="1">
    <citation type="submission" date="2013-11" db="EMBL/GenBank/DDBJ databases">
        <title>The genomic landscape of the Guanapo guppy.</title>
        <authorList>
            <person name="Kuenstner A."/>
            <person name="Dreyer C."/>
        </authorList>
    </citation>
    <scope>NUCLEOTIDE SEQUENCE</scope>
    <source>
        <strain evidence="6">Guanapo</strain>
    </source>
</reference>
<feature type="compositionally biased region" description="Basic and acidic residues" evidence="4">
    <location>
        <begin position="1"/>
        <end position="20"/>
    </location>
</feature>
<dbReference type="PANTHER" id="PTHR33662:SF3">
    <property type="entry name" value="FIBROUS SHEATH CABYR-BINDING PROTEIN-LIKE-RELATED"/>
    <property type="match status" value="1"/>
</dbReference>
<dbReference type="GO" id="GO:0004843">
    <property type="term" value="F:cysteine-type deubiquitinase activity"/>
    <property type="evidence" value="ECO:0007669"/>
    <property type="project" value="TreeGrafter"/>
</dbReference>
<accession>A0A3P9NIY0</accession>
<feature type="compositionally biased region" description="Polar residues" evidence="4">
    <location>
        <begin position="92"/>
        <end position="103"/>
    </location>
</feature>
<feature type="compositionally biased region" description="Polar residues" evidence="4">
    <location>
        <begin position="61"/>
        <end position="71"/>
    </location>
</feature>